<gene>
    <name evidence="2" type="ORF">CALVIDRAFT_291753</name>
</gene>
<feature type="compositionally biased region" description="Low complexity" evidence="1">
    <location>
        <begin position="94"/>
        <end position="113"/>
    </location>
</feature>
<dbReference type="Proteomes" id="UP000076738">
    <property type="component" value="Unassembled WGS sequence"/>
</dbReference>
<evidence type="ECO:0000313" key="3">
    <source>
        <dbReference type="Proteomes" id="UP000076738"/>
    </source>
</evidence>
<organism evidence="2 3">
    <name type="scientific">Calocera viscosa (strain TUFC12733)</name>
    <dbReference type="NCBI Taxonomy" id="1330018"/>
    <lineage>
        <taxon>Eukaryota</taxon>
        <taxon>Fungi</taxon>
        <taxon>Dikarya</taxon>
        <taxon>Basidiomycota</taxon>
        <taxon>Agaricomycotina</taxon>
        <taxon>Dacrymycetes</taxon>
        <taxon>Dacrymycetales</taxon>
        <taxon>Dacrymycetaceae</taxon>
        <taxon>Calocera</taxon>
    </lineage>
</organism>
<dbReference type="AlphaFoldDB" id="A0A167IT70"/>
<feature type="region of interest" description="Disordered" evidence="1">
    <location>
        <begin position="196"/>
        <end position="215"/>
    </location>
</feature>
<dbReference type="EMBL" id="KV417306">
    <property type="protein sequence ID" value="KZO92934.1"/>
    <property type="molecule type" value="Genomic_DNA"/>
</dbReference>
<feature type="region of interest" description="Disordered" evidence="1">
    <location>
        <begin position="292"/>
        <end position="345"/>
    </location>
</feature>
<evidence type="ECO:0000313" key="2">
    <source>
        <dbReference type="EMBL" id="KZO92934.1"/>
    </source>
</evidence>
<feature type="region of interest" description="Disordered" evidence="1">
    <location>
        <begin position="57"/>
        <end position="133"/>
    </location>
</feature>
<dbReference type="OrthoDB" id="3365386at2759"/>
<name>A0A167IT70_CALVF</name>
<sequence>MDTNWCLTCMRPVQARHATRAAPYCSAACAQAAYSSPPASAAGGTAIPHLLRSYPSPTLQQQQQGKHRTASFASTASTQSNTSREEWAHDLRGSLSPTAASASASSSSSSVSSQEHPPPQGAVPVTGRPRASSAAYKPVSAPIHPAAASYIYRPPIPASLGPAYTFAADLRAALPPTPPKSAESVRRAAVVPLEPAHEEWETTPAPSDSEEGFHGRGHDRAYYHRPARAPPSRYAYLDPESYSAAGAEPRESRDRPLAQAQAQRVGGRAKPIRIVGTDEGPGVRRLVGGFGEEEEEAGKARGRPVMQGQAQAQAQHVMPPGTMQQVTVRGRVVEPDRGRERGRRR</sequence>
<feature type="region of interest" description="Disordered" evidence="1">
    <location>
        <begin position="243"/>
        <end position="268"/>
    </location>
</feature>
<proteinExistence type="predicted"/>
<reference evidence="2 3" key="1">
    <citation type="journal article" date="2016" name="Mol. Biol. Evol.">
        <title>Comparative Genomics of Early-Diverging Mushroom-Forming Fungi Provides Insights into the Origins of Lignocellulose Decay Capabilities.</title>
        <authorList>
            <person name="Nagy L.G."/>
            <person name="Riley R."/>
            <person name="Tritt A."/>
            <person name="Adam C."/>
            <person name="Daum C."/>
            <person name="Floudas D."/>
            <person name="Sun H."/>
            <person name="Yadav J.S."/>
            <person name="Pangilinan J."/>
            <person name="Larsson K.H."/>
            <person name="Matsuura K."/>
            <person name="Barry K."/>
            <person name="Labutti K."/>
            <person name="Kuo R."/>
            <person name="Ohm R.A."/>
            <person name="Bhattacharya S.S."/>
            <person name="Shirouzu T."/>
            <person name="Yoshinaga Y."/>
            <person name="Martin F.M."/>
            <person name="Grigoriev I.V."/>
            <person name="Hibbett D.S."/>
        </authorList>
    </citation>
    <scope>NUCLEOTIDE SEQUENCE [LARGE SCALE GENOMIC DNA]</scope>
    <source>
        <strain evidence="2 3">TUFC12733</strain>
    </source>
</reference>
<feature type="compositionally biased region" description="Basic and acidic residues" evidence="1">
    <location>
        <begin position="83"/>
        <end position="92"/>
    </location>
</feature>
<feature type="compositionally biased region" description="Low complexity" evidence="1">
    <location>
        <begin position="70"/>
        <end position="82"/>
    </location>
</feature>
<keyword evidence="3" id="KW-1185">Reference proteome</keyword>
<protein>
    <submittedName>
        <fullName evidence="2">Uncharacterized protein</fullName>
    </submittedName>
</protein>
<accession>A0A167IT70</accession>
<evidence type="ECO:0000256" key="1">
    <source>
        <dbReference type="SAM" id="MobiDB-lite"/>
    </source>
</evidence>